<proteinExistence type="inferred from homology"/>
<dbReference type="Pfam" id="PF13286">
    <property type="entry name" value="HD_assoc"/>
    <property type="match status" value="1"/>
</dbReference>
<dbReference type="NCBIfam" id="NF003701">
    <property type="entry name" value="PRK05318.1"/>
    <property type="match status" value="1"/>
</dbReference>
<dbReference type="PANTHER" id="PTHR11373">
    <property type="entry name" value="DEOXYNUCLEOSIDE TRIPHOSPHATE TRIPHOSPHOHYDROLASE"/>
    <property type="match status" value="1"/>
</dbReference>
<organism evidence="4 7">
    <name type="scientific">Frederiksenia canicola</name>
    <dbReference type="NCBI Taxonomy" id="123824"/>
    <lineage>
        <taxon>Bacteria</taxon>
        <taxon>Pseudomonadati</taxon>
        <taxon>Pseudomonadota</taxon>
        <taxon>Gammaproteobacteria</taxon>
        <taxon>Pasteurellales</taxon>
        <taxon>Pasteurellaceae</taxon>
        <taxon>Frederiksenia</taxon>
    </lineage>
</organism>
<dbReference type="SUPFAM" id="SSF109604">
    <property type="entry name" value="HD-domain/PDEase-like"/>
    <property type="match status" value="1"/>
</dbReference>
<evidence type="ECO:0000256" key="2">
    <source>
        <dbReference type="HAMAP-Rule" id="MF_01212"/>
    </source>
</evidence>
<dbReference type="Proteomes" id="UP000502287">
    <property type="component" value="Chromosome"/>
</dbReference>
<dbReference type="SMART" id="SM00471">
    <property type="entry name" value="HDc"/>
    <property type="match status" value="1"/>
</dbReference>
<evidence type="ECO:0000313" key="6">
    <source>
        <dbReference type="Proteomes" id="UP000276901"/>
    </source>
</evidence>
<dbReference type="InterPro" id="IPR026875">
    <property type="entry name" value="PHydrolase_assoc_dom"/>
</dbReference>
<dbReference type="PANTHER" id="PTHR11373:SF40">
    <property type="entry name" value="DEOXYGUANOSINETRIPHOSPHATE TRIPHOSPHOHYDROLASE-LIKE PROTEIN 2"/>
    <property type="match status" value="1"/>
</dbReference>
<dbReference type="InterPro" id="IPR006674">
    <property type="entry name" value="HD_domain"/>
</dbReference>
<protein>
    <recommendedName>
        <fullName evidence="2">Deoxyguanosinetriphosphate triphosphohydrolase-like protein</fullName>
    </recommendedName>
</protein>
<comment type="similarity">
    <text evidence="2">Belongs to the dGTPase family. Type 2 subfamily.</text>
</comment>
<dbReference type="NCBIfam" id="TIGR01353">
    <property type="entry name" value="dGTP_triPase"/>
    <property type="match status" value="1"/>
</dbReference>
<reference evidence="5 6" key="2">
    <citation type="submission" date="2018-11" db="EMBL/GenBank/DDBJ databases">
        <title>Genomic Encyclopedia of Type Strains, Phase IV (KMG-IV): sequencing the most valuable type-strain genomes for metagenomic binning, comparative biology and taxonomic classification.</title>
        <authorList>
            <person name="Goeker M."/>
        </authorList>
    </citation>
    <scope>NUCLEOTIDE SEQUENCE [LARGE SCALE GENOMIC DNA]</scope>
    <source>
        <strain evidence="5 6">DSM 25797</strain>
    </source>
</reference>
<dbReference type="GO" id="GO:0008832">
    <property type="term" value="F:dGTPase activity"/>
    <property type="evidence" value="ECO:0007669"/>
    <property type="project" value="TreeGrafter"/>
</dbReference>
<keyword evidence="1 2" id="KW-0378">Hydrolase</keyword>
<dbReference type="EMBL" id="CP015029">
    <property type="protein sequence ID" value="QIM65746.1"/>
    <property type="molecule type" value="Genomic_DNA"/>
</dbReference>
<dbReference type="InterPro" id="IPR006261">
    <property type="entry name" value="dGTPase"/>
</dbReference>
<gene>
    <name evidence="4" type="ORF">A4G17_09930</name>
    <name evidence="5" type="ORF">EDC49_0169</name>
</gene>
<dbReference type="KEGG" id="fcl:A4G17_09930"/>
<evidence type="ECO:0000256" key="1">
    <source>
        <dbReference type="ARBA" id="ARBA00022801"/>
    </source>
</evidence>
<dbReference type="GO" id="GO:0006203">
    <property type="term" value="P:dGTP catabolic process"/>
    <property type="evidence" value="ECO:0007669"/>
    <property type="project" value="TreeGrafter"/>
</dbReference>
<dbReference type="InterPro" id="IPR023023">
    <property type="entry name" value="dNTPase_2"/>
</dbReference>
<evidence type="ECO:0000313" key="4">
    <source>
        <dbReference type="EMBL" id="QIM65746.1"/>
    </source>
</evidence>
<evidence type="ECO:0000259" key="3">
    <source>
        <dbReference type="PROSITE" id="PS51831"/>
    </source>
</evidence>
<dbReference type="RefSeq" id="WP_123955728.1">
    <property type="nucleotide sequence ID" value="NZ_CP015029.1"/>
</dbReference>
<evidence type="ECO:0000313" key="7">
    <source>
        <dbReference type="Proteomes" id="UP000502287"/>
    </source>
</evidence>
<dbReference type="AlphaFoldDB" id="A0AAE7C2V7"/>
<accession>A0AAE7C2V7</accession>
<dbReference type="Proteomes" id="UP000276901">
    <property type="component" value="Unassembled WGS sequence"/>
</dbReference>
<reference evidence="4 7" key="1">
    <citation type="submission" date="2016-03" db="EMBL/GenBank/DDBJ databases">
        <authorList>
            <person name="Hansen M.J."/>
            <person name="Bojesen A.M."/>
            <person name="Planet P."/>
        </authorList>
    </citation>
    <scope>NUCLEOTIDE SEQUENCE [LARGE SCALE GENOMIC DNA]</scope>
    <source>
        <strain evidence="4 7">HPA 21</strain>
    </source>
</reference>
<dbReference type="Gene3D" id="1.10.3210.10">
    <property type="entry name" value="Hypothetical protein af1432"/>
    <property type="match status" value="1"/>
</dbReference>
<dbReference type="InterPro" id="IPR050135">
    <property type="entry name" value="dGTPase-like"/>
</dbReference>
<dbReference type="EMBL" id="RKQT01000001">
    <property type="protein sequence ID" value="RPE95793.1"/>
    <property type="molecule type" value="Genomic_DNA"/>
</dbReference>
<keyword evidence="6" id="KW-1185">Reference proteome</keyword>
<dbReference type="NCBIfam" id="NF041026">
    <property type="entry name" value="antiphage_dGTPase"/>
    <property type="match status" value="1"/>
</dbReference>
<dbReference type="InterPro" id="IPR003607">
    <property type="entry name" value="HD/PDEase_dom"/>
</dbReference>
<feature type="domain" description="HD" evidence="3">
    <location>
        <begin position="58"/>
        <end position="287"/>
    </location>
</feature>
<dbReference type="HAMAP" id="MF_01212">
    <property type="entry name" value="dGTPase_type2"/>
    <property type="match status" value="1"/>
</dbReference>
<name>A0AAE7C2V7_9PAST</name>
<evidence type="ECO:0000313" key="5">
    <source>
        <dbReference type="EMBL" id="RPE95793.1"/>
    </source>
</evidence>
<sequence>MNSAIWTERFLGDKQRENDHRSPFQRDRGRILHSEAFRCLQAKTQIHAVGEDDFYRTRLTHSLEVAQIGNSLRAKLERDRQGFLQAVRFSDFFANPLFNAESRQSQGGKSDAFYANLVENLTDLLPSRSLIESLCFAHDIGHPPFGHGGEMALNYKMREHGGFEGNAQSFRIVTQLEPYTENAGMNLTRRTLLGIIKYPALIDETAPRSPKIITESRFINLHDVKTSKGLFRDDERFFDWVLAPLSAHDRQLFRAVVASENPELPNKTCYKSLDCSIMELADDIAYGVHDLEDAIVGGMVTPQSWQAAEDALANCSSQWIKTRLPELREKLFSAHRYQRKDVIGALVNHFVTNVQWREVAEFDEPLLRFNAALPDDVQAVLDVLKTFVYQYVICDVKTQRVEYKGQRILMDLFDMLSCDPTRLLPKAVADRWKATEERKRPRIICDYLASMSDGQAFKLYQSL</sequence>
<dbReference type="PROSITE" id="PS51831">
    <property type="entry name" value="HD"/>
    <property type="match status" value="1"/>
</dbReference>